<feature type="region of interest" description="Disordered" evidence="4">
    <location>
        <begin position="329"/>
        <end position="420"/>
    </location>
</feature>
<dbReference type="InterPro" id="IPR019775">
    <property type="entry name" value="WD40_repeat_CS"/>
</dbReference>
<feature type="repeat" description="WD" evidence="3">
    <location>
        <begin position="161"/>
        <end position="202"/>
    </location>
</feature>
<evidence type="ECO:0000313" key="6">
    <source>
        <dbReference type="Proteomes" id="UP001217089"/>
    </source>
</evidence>
<sequence length="420" mass="46970">MIISQPPQQLKPQQRRPLNLSHDHVLSTEVNRSTSRKWLIFLTSTWLKRNEHGNISLTGHTMPVEAVRFGHEEEMVVAGSISGALKVWDLEQAKIMRTLTGHKSSIRSLDFHPYGDYTASGSLDANVKVSLSFKFSSLIKCKQYVVLFLFVFCYTSLDYLFQGHTNCVNCVRFSPDGKWIASAGEDGLVKIWDLTAGKLMTDLNGHTGPVNIVEFHPNELLLASGSSDRTVKFWDLENFSMVSSTDGDSTPVRTIFFHPEGSCLFSGCKDLLKSYSWEPSLCHDTVPIAWGEVADMAMTQNQLIGASFSQTNVSLFVVDLQTVQPFGGLPADQGNSSLSSHRKSFITERPPTQSTRQASVPKEDEDEPTNDKEDVADEKESSFDIKDPDDYREIFQPKSRLSHSPTRQVEPFQPPPEDGM</sequence>
<evidence type="ECO:0000256" key="4">
    <source>
        <dbReference type="SAM" id="MobiDB-lite"/>
    </source>
</evidence>
<name>A0ABQ9EFJ5_TEGGR</name>
<gene>
    <name evidence="5" type="ORF">KUTeg_019592</name>
</gene>
<comment type="caution">
    <text evidence="5">The sequence shown here is derived from an EMBL/GenBank/DDBJ whole genome shotgun (WGS) entry which is preliminary data.</text>
</comment>
<dbReference type="PROSITE" id="PS00678">
    <property type="entry name" value="WD_REPEATS_1"/>
    <property type="match status" value="2"/>
</dbReference>
<dbReference type="PROSITE" id="PS50294">
    <property type="entry name" value="WD_REPEATS_REGION"/>
    <property type="match status" value="4"/>
</dbReference>
<dbReference type="EMBL" id="JARBDR010000917">
    <property type="protein sequence ID" value="KAJ8303196.1"/>
    <property type="molecule type" value="Genomic_DNA"/>
</dbReference>
<accession>A0ABQ9EFJ5</accession>
<keyword evidence="2" id="KW-0677">Repeat</keyword>
<feature type="repeat" description="WD" evidence="3">
    <location>
        <begin position="203"/>
        <end position="244"/>
    </location>
</feature>
<organism evidence="5 6">
    <name type="scientific">Tegillarca granosa</name>
    <name type="common">Malaysian cockle</name>
    <name type="synonym">Anadara granosa</name>
    <dbReference type="NCBI Taxonomy" id="220873"/>
    <lineage>
        <taxon>Eukaryota</taxon>
        <taxon>Metazoa</taxon>
        <taxon>Spiralia</taxon>
        <taxon>Lophotrochozoa</taxon>
        <taxon>Mollusca</taxon>
        <taxon>Bivalvia</taxon>
        <taxon>Autobranchia</taxon>
        <taxon>Pteriomorphia</taxon>
        <taxon>Arcoida</taxon>
        <taxon>Arcoidea</taxon>
        <taxon>Arcidae</taxon>
        <taxon>Tegillarca</taxon>
    </lineage>
</organism>
<evidence type="ECO:0000313" key="5">
    <source>
        <dbReference type="EMBL" id="KAJ8303196.1"/>
    </source>
</evidence>
<feature type="repeat" description="WD" evidence="3">
    <location>
        <begin position="99"/>
        <end position="129"/>
    </location>
</feature>
<protein>
    <recommendedName>
        <fullName evidence="7">Katanin p80 WD40 repeat-containing subunit B1</fullName>
    </recommendedName>
</protein>
<dbReference type="Proteomes" id="UP001217089">
    <property type="component" value="Unassembled WGS sequence"/>
</dbReference>
<dbReference type="InterPro" id="IPR036322">
    <property type="entry name" value="WD40_repeat_dom_sf"/>
</dbReference>
<dbReference type="InterPro" id="IPR001680">
    <property type="entry name" value="WD40_rpt"/>
</dbReference>
<reference evidence="5 6" key="1">
    <citation type="submission" date="2022-12" db="EMBL/GenBank/DDBJ databases">
        <title>Chromosome-level genome of Tegillarca granosa.</title>
        <authorList>
            <person name="Kim J."/>
        </authorList>
    </citation>
    <scope>NUCLEOTIDE SEQUENCE [LARGE SCALE GENOMIC DNA]</scope>
    <source>
        <strain evidence="5">Teg-2019</strain>
        <tissue evidence="5">Adductor muscle</tissue>
    </source>
</reference>
<evidence type="ECO:0000256" key="2">
    <source>
        <dbReference type="ARBA" id="ARBA00022737"/>
    </source>
</evidence>
<dbReference type="Pfam" id="PF00400">
    <property type="entry name" value="WD40"/>
    <property type="match status" value="4"/>
</dbReference>
<keyword evidence="6" id="KW-1185">Reference proteome</keyword>
<proteinExistence type="predicted"/>
<dbReference type="Gene3D" id="2.130.10.10">
    <property type="entry name" value="YVTN repeat-like/Quinoprotein amine dehydrogenase"/>
    <property type="match status" value="2"/>
</dbReference>
<dbReference type="PROSITE" id="PS50082">
    <property type="entry name" value="WD_REPEATS_2"/>
    <property type="match status" value="4"/>
</dbReference>
<feature type="repeat" description="WD" evidence="3">
    <location>
        <begin position="57"/>
        <end position="98"/>
    </location>
</feature>
<dbReference type="PANTHER" id="PTHR19845">
    <property type="entry name" value="KATANIN P80 SUBUNIT"/>
    <property type="match status" value="1"/>
</dbReference>
<dbReference type="InterPro" id="IPR015943">
    <property type="entry name" value="WD40/YVTN_repeat-like_dom_sf"/>
</dbReference>
<evidence type="ECO:0008006" key="7">
    <source>
        <dbReference type="Google" id="ProtNLM"/>
    </source>
</evidence>
<dbReference type="CDD" id="cd00200">
    <property type="entry name" value="WD40"/>
    <property type="match status" value="1"/>
</dbReference>
<evidence type="ECO:0000256" key="1">
    <source>
        <dbReference type="ARBA" id="ARBA00022574"/>
    </source>
</evidence>
<dbReference type="PANTHER" id="PTHR19845:SF0">
    <property type="entry name" value="KATANIN P80 WD40 REPEAT-CONTAINING SUBUNIT B1"/>
    <property type="match status" value="1"/>
</dbReference>
<dbReference type="InterPro" id="IPR020472">
    <property type="entry name" value="WD40_PAC1"/>
</dbReference>
<dbReference type="SMART" id="SM00320">
    <property type="entry name" value="WD40"/>
    <property type="match status" value="5"/>
</dbReference>
<keyword evidence="1 3" id="KW-0853">WD repeat</keyword>
<dbReference type="PRINTS" id="PR00320">
    <property type="entry name" value="GPROTEINBRPT"/>
</dbReference>
<evidence type="ECO:0000256" key="3">
    <source>
        <dbReference type="PROSITE-ProRule" id="PRU00221"/>
    </source>
</evidence>
<dbReference type="SUPFAM" id="SSF50978">
    <property type="entry name" value="WD40 repeat-like"/>
    <property type="match status" value="1"/>
</dbReference>
<feature type="compositionally biased region" description="Basic and acidic residues" evidence="4">
    <location>
        <begin position="369"/>
        <end position="395"/>
    </location>
</feature>